<keyword evidence="2 8" id="KW-0808">Transferase</keyword>
<keyword evidence="7" id="KW-0460">Magnesium</keyword>
<evidence type="ECO:0000256" key="5">
    <source>
        <dbReference type="ARBA" id="ARBA00022723"/>
    </source>
</evidence>
<dbReference type="InterPro" id="IPR043519">
    <property type="entry name" value="NT_sf"/>
</dbReference>
<dbReference type="STRING" id="530564.Psta_2057"/>
<proteinExistence type="inferred from homology"/>
<comment type="similarity">
    <text evidence="8">Belongs to the tRNA nucleotidyltransferase/poly(A) polymerase family.</text>
</comment>
<dbReference type="SUPFAM" id="SSF81891">
    <property type="entry name" value="Poly A polymerase C-terminal region-like"/>
    <property type="match status" value="1"/>
</dbReference>
<dbReference type="Gene3D" id="3.30.460.10">
    <property type="entry name" value="Beta Polymerase, domain 2"/>
    <property type="match status" value="1"/>
</dbReference>
<feature type="domain" description="tRNA nucleotidyltransferase/poly(A) polymerase RNA and SrmB- binding" evidence="10">
    <location>
        <begin position="178"/>
        <end position="239"/>
    </location>
</feature>
<dbReference type="PANTHER" id="PTHR46173:SF1">
    <property type="entry name" value="CCA TRNA NUCLEOTIDYLTRANSFERASE 1, MITOCHONDRIAL"/>
    <property type="match status" value="1"/>
</dbReference>
<dbReference type="EC" id="2.7.7.72" evidence="11"/>
<dbReference type="AlphaFoldDB" id="D2R1L2"/>
<dbReference type="PANTHER" id="PTHR46173">
    <property type="entry name" value="CCA TRNA NUCLEOTIDYLTRANSFERASE 1, MITOCHONDRIAL"/>
    <property type="match status" value="1"/>
</dbReference>
<dbReference type="GO" id="GO:0000049">
    <property type="term" value="F:tRNA binding"/>
    <property type="evidence" value="ECO:0007669"/>
    <property type="project" value="TreeGrafter"/>
</dbReference>
<dbReference type="GO" id="GO:0008033">
    <property type="term" value="P:tRNA processing"/>
    <property type="evidence" value="ECO:0007669"/>
    <property type="project" value="UniProtKB-KW"/>
</dbReference>
<dbReference type="InterPro" id="IPR002646">
    <property type="entry name" value="PolA_pol_head_dom"/>
</dbReference>
<dbReference type="Pfam" id="PF01743">
    <property type="entry name" value="PolyA_pol"/>
    <property type="match status" value="1"/>
</dbReference>
<dbReference type="InterPro" id="IPR050264">
    <property type="entry name" value="Bact_CCA-adding_enz_type3_sf"/>
</dbReference>
<accession>D2R1L2</accession>
<evidence type="ECO:0000256" key="3">
    <source>
        <dbReference type="ARBA" id="ARBA00022694"/>
    </source>
</evidence>
<evidence type="ECO:0000256" key="1">
    <source>
        <dbReference type="ARBA" id="ARBA00001946"/>
    </source>
</evidence>
<keyword evidence="6" id="KW-0547">Nucleotide-binding</keyword>
<organism evidence="11 12">
    <name type="scientific">Pirellula staleyi (strain ATCC 27377 / DSM 6068 / ICPB 4128)</name>
    <name type="common">Pirella staleyi</name>
    <dbReference type="NCBI Taxonomy" id="530564"/>
    <lineage>
        <taxon>Bacteria</taxon>
        <taxon>Pseudomonadati</taxon>
        <taxon>Planctomycetota</taxon>
        <taxon>Planctomycetia</taxon>
        <taxon>Pirellulales</taxon>
        <taxon>Pirellulaceae</taxon>
        <taxon>Pirellula</taxon>
    </lineage>
</organism>
<name>D2R1L2_PIRSD</name>
<keyword evidence="8" id="KW-0694">RNA-binding</keyword>
<dbReference type="SUPFAM" id="SSF81301">
    <property type="entry name" value="Nucleotidyltransferase"/>
    <property type="match status" value="1"/>
</dbReference>
<evidence type="ECO:0000313" key="12">
    <source>
        <dbReference type="Proteomes" id="UP000001887"/>
    </source>
</evidence>
<dbReference type="KEGG" id="psl:Psta_2057"/>
<keyword evidence="12" id="KW-1185">Reference proteome</keyword>
<evidence type="ECO:0000256" key="4">
    <source>
        <dbReference type="ARBA" id="ARBA00022695"/>
    </source>
</evidence>
<evidence type="ECO:0000256" key="6">
    <source>
        <dbReference type="ARBA" id="ARBA00022741"/>
    </source>
</evidence>
<evidence type="ECO:0000313" key="11">
    <source>
        <dbReference type="EMBL" id="ADB16731.1"/>
    </source>
</evidence>
<dbReference type="eggNOG" id="COG0617">
    <property type="taxonomic scope" value="Bacteria"/>
</dbReference>
<dbReference type="Proteomes" id="UP000001887">
    <property type="component" value="Chromosome"/>
</dbReference>
<dbReference type="Pfam" id="PF12627">
    <property type="entry name" value="PolyA_pol_RNAbd"/>
    <property type="match status" value="1"/>
</dbReference>
<dbReference type="GO" id="GO:0004810">
    <property type="term" value="F:CCA tRNA nucleotidyltransferase activity"/>
    <property type="evidence" value="ECO:0007669"/>
    <property type="project" value="UniProtKB-EC"/>
</dbReference>
<evidence type="ECO:0000259" key="10">
    <source>
        <dbReference type="Pfam" id="PF12627"/>
    </source>
</evidence>
<dbReference type="Gene3D" id="1.10.3090.10">
    <property type="entry name" value="cca-adding enzyme, domain 2"/>
    <property type="match status" value="1"/>
</dbReference>
<sequence>MANIDPTPMREFAISVVRQLRAAGYQALWAGGCVRDQLLGQRPKDYDVATSALPDEVRKLFGHKRTLAIGAAFGVITVLGPREAGQLDVATFRTDATYSDGRHPDAITFSTPEHDAQRRDFTINGLFFDPIEERVIDYVGGEADLAARVVRAIRDPAERIEEDKLRMLRAVRFAARLGFSIEAQTLAAIEQRADQLQVVSAERIAAEMEKILVHNSRAQGLALLRQARLLPEVLPELAEVTDFTLLARELSLLEQPSFAMAIAALLRHTAAARSPLTAAALADQIAARWRLSNHVAEGISLALRQLPQLQIATELPWPQLQRMLVQPRIGELLGLLAAVERGAGERSPQTDYCRAKLALPAEQLNPPPLLTGSDLKRAGLSPGPMFREILEQVRDQQLLGQLHTLGDAIEYAEKLAAPG</sequence>
<comment type="cofactor">
    <cofactor evidence="1">
        <name>Mg(2+)</name>
        <dbReference type="ChEBI" id="CHEBI:18420"/>
    </cofactor>
</comment>
<evidence type="ECO:0000259" key="9">
    <source>
        <dbReference type="Pfam" id="PF01743"/>
    </source>
</evidence>
<dbReference type="InterPro" id="IPR032828">
    <property type="entry name" value="PolyA_RNA-bd"/>
</dbReference>
<keyword evidence="5" id="KW-0479">Metal-binding</keyword>
<feature type="domain" description="Poly A polymerase head" evidence="9">
    <location>
        <begin position="30"/>
        <end position="151"/>
    </location>
</feature>
<keyword evidence="4 11" id="KW-0548">Nucleotidyltransferase</keyword>
<evidence type="ECO:0000256" key="7">
    <source>
        <dbReference type="ARBA" id="ARBA00022842"/>
    </source>
</evidence>
<dbReference type="EMBL" id="CP001848">
    <property type="protein sequence ID" value="ADB16731.1"/>
    <property type="molecule type" value="Genomic_DNA"/>
</dbReference>
<evidence type="ECO:0000256" key="8">
    <source>
        <dbReference type="RuleBase" id="RU003953"/>
    </source>
</evidence>
<dbReference type="GO" id="GO:0046872">
    <property type="term" value="F:metal ion binding"/>
    <property type="evidence" value="ECO:0007669"/>
    <property type="project" value="UniProtKB-KW"/>
</dbReference>
<keyword evidence="3" id="KW-0819">tRNA processing</keyword>
<protein>
    <submittedName>
        <fullName evidence="11">tRNA adenylyltransferase</fullName>
        <ecNumber evidence="11">2.7.7.72</ecNumber>
    </submittedName>
</protein>
<dbReference type="CDD" id="cd05398">
    <property type="entry name" value="NT_ClassII-CCAase"/>
    <property type="match status" value="1"/>
</dbReference>
<reference evidence="11 12" key="1">
    <citation type="journal article" date="2009" name="Stand. Genomic Sci.">
        <title>Complete genome sequence of Pirellula staleyi type strain (ATCC 27377).</title>
        <authorList>
            <person name="Clum A."/>
            <person name="Tindall B.J."/>
            <person name="Sikorski J."/>
            <person name="Ivanova N."/>
            <person name="Mavrommatis K."/>
            <person name="Lucas S."/>
            <person name="Glavina del Rio T."/>
            <person name="Nolan M."/>
            <person name="Chen F."/>
            <person name="Tice H."/>
            <person name="Pitluck S."/>
            <person name="Cheng J.F."/>
            <person name="Chertkov O."/>
            <person name="Brettin T."/>
            <person name="Han C."/>
            <person name="Detter J.C."/>
            <person name="Kuske C."/>
            <person name="Bruce D."/>
            <person name="Goodwin L."/>
            <person name="Ovchinikova G."/>
            <person name="Pati A."/>
            <person name="Mikhailova N."/>
            <person name="Chen A."/>
            <person name="Palaniappan K."/>
            <person name="Land M."/>
            <person name="Hauser L."/>
            <person name="Chang Y.J."/>
            <person name="Jeffries C.D."/>
            <person name="Chain P."/>
            <person name="Rohde M."/>
            <person name="Goker M."/>
            <person name="Bristow J."/>
            <person name="Eisen J.A."/>
            <person name="Markowitz V."/>
            <person name="Hugenholtz P."/>
            <person name="Kyrpides N.C."/>
            <person name="Klenk H.P."/>
            <person name="Lapidus A."/>
        </authorList>
    </citation>
    <scope>NUCLEOTIDE SEQUENCE [LARGE SCALE GENOMIC DNA]</scope>
    <source>
        <strain evidence="12">ATCC 27377 / DSM 6068 / ICPB 4128</strain>
    </source>
</reference>
<dbReference type="HOGENOM" id="CLU_015961_3_0_0"/>
<dbReference type="GO" id="GO:0000166">
    <property type="term" value="F:nucleotide binding"/>
    <property type="evidence" value="ECO:0007669"/>
    <property type="project" value="UniProtKB-KW"/>
</dbReference>
<gene>
    <name evidence="11" type="ordered locus">Psta_2057</name>
</gene>
<evidence type="ECO:0000256" key="2">
    <source>
        <dbReference type="ARBA" id="ARBA00022679"/>
    </source>
</evidence>